<organism evidence="2 3">
    <name type="scientific">Geomonas diazotrophica</name>
    <dbReference type="NCBI Taxonomy" id="2843197"/>
    <lineage>
        <taxon>Bacteria</taxon>
        <taxon>Pseudomonadati</taxon>
        <taxon>Thermodesulfobacteriota</taxon>
        <taxon>Desulfuromonadia</taxon>
        <taxon>Geobacterales</taxon>
        <taxon>Geobacteraceae</taxon>
        <taxon>Geomonas</taxon>
    </lineage>
</organism>
<sequence>MKIRNRLFLLVFFSLVTVQPALADFDSALSAFRQQRYAEAVVEFKKCDSAKANFYLSLMYGMGWGVTQSREESAAFLHRAKKLELMETNQIASLPR</sequence>
<keyword evidence="3" id="KW-1185">Reference proteome</keyword>
<feature type="signal peptide" evidence="1">
    <location>
        <begin position="1"/>
        <end position="23"/>
    </location>
</feature>
<feature type="chain" id="PRO_5047231607" description="Sel1 repeat family protein" evidence="1">
    <location>
        <begin position="24"/>
        <end position="96"/>
    </location>
</feature>
<proteinExistence type="predicted"/>
<evidence type="ECO:0000313" key="2">
    <source>
        <dbReference type="EMBL" id="QWV96532.1"/>
    </source>
</evidence>
<protein>
    <recommendedName>
        <fullName evidence="4">Sel1 repeat family protein</fullName>
    </recommendedName>
</protein>
<evidence type="ECO:0000313" key="3">
    <source>
        <dbReference type="Proteomes" id="UP000683493"/>
    </source>
</evidence>
<evidence type="ECO:0000256" key="1">
    <source>
        <dbReference type="SAM" id="SignalP"/>
    </source>
</evidence>
<dbReference type="Proteomes" id="UP000683493">
    <property type="component" value="Chromosome"/>
</dbReference>
<gene>
    <name evidence="2" type="ORF">KP005_14275</name>
</gene>
<accession>A0ABX8JH33</accession>
<reference evidence="2 3" key="1">
    <citation type="submission" date="2021-06" db="EMBL/GenBank/DDBJ databases">
        <title>Gemonas diversity in paddy soil.</title>
        <authorList>
            <person name="Liu G."/>
        </authorList>
    </citation>
    <scope>NUCLEOTIDE SEQUENCE [LARGE SCALE GENOMIC DNA]</scope>
    <source>
        <strain evidence="2 3">RG29</strain>
    </source>
</reference>
<name>A0ABX8JH33_9BACT</name>
<keyword evidence="1" id="KW-0732">Signal</keyword>
<evidence type="ECO:0008006" key="4">
    <source>
        <dbReference type="Google" id="ProtNLM"/>
    </source>
</evidence>
<dbReference type="EMBL" id="CP076724">
    <property type="protein sequence ID" value="QWV96532.1"/>
    <property type="molecule type" value="Genomic_DNA"/>
</dbReference>